<protein>
    <submittedName>
        <fullName evidence="1">Uncharacterized protein</fullName>
    </submittedName>
</protein>
<keyword evidence="2" id="KW-1185">Reference proteome</keyword>
<dbReference type="EMBL" id="LC168164">
    <property type="protein sequence ID" value="BAV39322.1"/>
    <property type="molecule type" value="Genomic_DNA"/>
</dbReference>
<evidence type="ECO:0000313" key="2">
    <source>
        <dbReference type="Proteomes" id="UP000224877"/>
    </source>
</evidence>
<reference evidence="1 2" key="1">
    <citation type="submission" date="2016-07" db="EMBL/GenBank/DDBJ databases">
        <title>Characterization of three bacteriophages infecting bacteria isolated from shrimp culture pond water.</title>
        <authorList>
            <person name="Khoa H.V."/>
        </authorList>
    </citation>
    <scope>NUCLEOTIDE SEQUENCE [LARGE SCALE GENOMIC DNA]</scope>
</reference>
<dbReference type="SUPFAM" id="SSF55486">
    <property type="entry name" value="Metalloproteases ('zincins'), catalytic domain"/>
    <property type="match status" value="1"/>
</dbReference>
<accession>A0A1B4XWX8</accession>
<dbReference type="Gene3D" id="3.40.390.10">
    <property type="entry name" value="Collagenase (Catalytic Domain)"/>
    <property type="match status" value="1"/>
</dbReference>
<gene>
    <name evidence="1" type="ORF">BPT24_198</name>
</gene>
<sequence length="264" mass="30523">MKIFNKDLETYISENLKSTMTIEEIVNQNHGEVSIYVDRGMKGFKNDIDKAISLVPKSAVPNIIAPLNAKTYNDMIGYKLDPRMKMAFGVTFQSDDVIIPMQYATDFIKDEARKMSLYKNDLDGWNRVLEIKKDIRVYSKSFKKNVFQVCLFNPKYKNSKGMTVAKKDLNDKYISKHGVRRTVTETALGVIVHEFGHVYDSRNKVSKSSGWSEIHMKWKHLKDCPLYIKESASEAFSEAFANYFIDKGKDLPDFVLEYCKKNFK</sequence>
<evidence type="ECO:0000313" key="1">
    <source>
        <dbReference type="EMBL" id="BAV39322.1"/>
    </source>
</evidence>
<dbReference type="InterPro" id="IPR024079">
    <property type="entry name" value="MetalloPept_cat_dom_sf"/>
</dbReference>
<dbReference type="GO" id="GO:0008237">
    <property type="term" value="F:metallopeptidase activity"/>
    <property type="evidence" value="ECO:0007669"/>
    <property type="project" value="InterPro"/>
</dbReference>
<organism evidence="1 2">
    <name type="scientific">Tenacibaculum phage pT24</name>
    <dbReference type="NCBI Taxonomy" id="1880590"/>
    <lineage>
        <taxon>Viruses</taxon>
        <taxon>Duplodnaviria</taxon>
        <taxon>Heunggongvirae</taxon>
        <taxon>Uroviricota</taxon>
        <taxon>Caudoviricetes</taxon>
        <taxon>Kungbxnavirus</taxon>
        <taxon>Kungbxnavirus pT24</taxon>
    </lineage>
</organism>
<proteinExistence type="predicted"/>
<dbReference type="Proteomes" id="UP000224877">
    <property type="component" value="Segment"/>
</dbReference>
<name>A0A1B4XWX8_9CAUD</name>